<accession>A0ABT2JRN2</accession>
<evidence type="ECO:0000313" key="4">
    <source>
        <dbReference type="Proteomes" id="UP001156389"/>
    </source>
</evidence>
<dbReference type="Pfam" id="PF13936">
    <property type="entry name" value="HTH_38"/>
    <property type="match status" value="1"/>
</dbReference>
<feature type="region of interest" description="Disordered" evidence="1">
    <location>
        <begin position="58"/>
        <end position="78"/>
    </location>
</feature>
<dbReference type="InterPro" id="IPR025246">
    <property type="entry name" value="IS30-like_HTH"/>
</dbReference>
<evidence type="ECO:0000259" key="2">
    <source>
        <dbReference type="Pfam" id="PF13936"/>
    </source>
</evidence>
<feature type="domain" description="Transposase IS30-like HTH" evidence="2">
    <location>
        <begin position="10"/>
        <end position="42"/>
    </location>
</feature>
<reference evidence="3 4" key="1">
    <citation type="submission" date="2021-10" db="EMBL/GenBank/DDBJ databases">
        <title>Streptomyces gossypii sp. nov., isolated from soil collected from cotton field.</title>
        <authorList>
            <person name="Ge X."/>
            <person name="Chen X."/>
            <person name="Liu W."/>
        </authorList>
    </citation>
    <scope>NUCLEOTIDE SEQUENCE [LARGE SCALE GENOMIC DNA]</scope>
    <source>
        <strain evidence="3 4">N2-109</strain>
    </source>
</reference>
<dbReference type="EMBL" id="JAJAGO010000004">
    <property type="protein sequence ID" value="MCT2590548.1"/>
    <property type="molecule type" value="Genomic_DNA"/>
</dbReference>
<proteinExistence type="predicted"/>
<dbReference type="Proteomes" id="UP001156389">
    <property type="component" value="Unassembled WGS sequence"/>
</dbReference>
<name>A0ABT2JRN2_9ACTN</name>
<gene>
    <name evidence="3" type="ORF">LHJ74_11620</name>
</gene>
<dbReference type="RefSeq" id="WP_260217833.1">
    <property type="nucleotide sequence ID" value="NZ_JAJAGO010000004.1"/>
</dbReference>
<evidence type="ECO:0000256" key="1">
    <source>
        <dbReference type="SAM" id="MobiDB-lite"/>
    </source>
</evidence>
<organism evidence="3 4">
    <name type="scientific">Streptomyces gossypii</name>
    <dbReference type="NCBI Taxonomy" id="2883101"/>
    <lineage>
        <taxon>Bacteria</taxon>
        <taxon>Bacillati</taxon>
        <taxon>Actinomycetota</taxon>
        <taxon>Actinomycetes</taxon>
        <taxon>Kitasatosporales</taxon>
        <taxon>Streptomycetaceae</taxon>
        <taxon>Streptomyces</taxon>
    </lineage>
</organism>
<keyword evidence="4" id="KW-1185">Reference proteome</keyword>
<protein>
    <submittedName>
        <fullName evidence="3">Helix-turn-helix domain-containing protein</fullName>
    </submittedName>
</protein>
<evidence type="ECO:0000313" key="3">
    <source>
        <dbReference type="EMBL" id="MCT2590548.1"/>
    </source>
</evidence>
<comment type="caution">
    <text evidence="3">The sequence shown here is derived from an EMBL/GenBank/DDBJ whole genome shotgun (WGS) entry which is preliminary data.</text>
</comment>
<sequence length="101" mass="11056">MTNQYGNPVTADERTKLRSLHAEGLGRNDIARRLGRAQRTVSVLAADMGLTFNRTATEEATHQATTEPLKSSRTALSEAPPGRLAGLWGLLAEFRYHYSAS</sequence>